<sequence length="84" mass="9428">NAQKVNECSNVTFEVSPAEKLNVPDGSVQLITAMAAAHCWPRNPSKNEAIQKAYDEVAFEGLLRFHTTIWLEMNQRLLLSVKTL</sequence>
<name>A0A8J2KY31_9HEXA</name>
<proteinExistence type="predicted"/>
<evidence type="ECO:0000313" key="2">
    <source>
        <dbReference type="Proteomes" id="UP000708208"/>
    </source>
</evidence>
<keyword evidence="2" id="KW-1185">Reference proteome</keyword>
<dbReference type="Proteomes" id="UP000708208">
    <property type="component" value="Unassembled WGS sequence"/>
</dbReference>
<accession>A0A8J2KY31</accession>
<organism evidence="1 2">
    <name type="scientific">Allacma fusca</name>
    <dbReference type="NCBI Taxonomy" id="39272"/>
    <lineage>
        <taxon>Eukaryota</taxon>
        <taxon>Metazoa</taxon>
        <taxon>Ecdysozoa</taxon>
        <taxon>Arthropoda</taxon>
        <taxon>Hexapoda</taxon>
        <taxon>Collembola</taxon>
        <taxon>Symphypleona</taxon>
        <taxon>Sminthuridae</taxon>
        <taxon>Allacma</taxon>
    </lineage>
</organism>
<comment type="caution">
    <text evidence="1">The sequence shown here is derived from an EMBL/GenBank/DDBJ whole genome shotgun (WGS) entry which is preliminary data.</text>
</comment>
<evidence type="ECO:0000313" key="1">
    <source>
        <dbReference type="EMBL" id="CAG7821499.1"/>
    </source>
</evidence>
<feature type="non-terminal residue" evidence="1">
    <location>
        <position position="1"/>
    </location>
</feature>
<protein>
    <submittedName>
        <fullName evidence="1">Uncharacterized protein</fullName>
    </submittedName>
</protein>
<dbReference type="EMBL" id="CAJVCH010512940">
    <property type="protein sequence ID" value="CAG7821499.1"/>
    <property type="molecule type" value="Genomic_DNA"/>
</dbReference>
<dbReference type="OrthoDB" id="8123669at2759"/>
<gene>
    <name evidence="1" type="ORF">AFUS01_LOCUS31833</name>
</gene>
<dbReference type="AlphaFoldDB" id="A0A8J2KY31"/>
<reference evidence="1" key="1">
    <citation type="submission" date="2021-06" db="EMBL/GenBank/DDBJ databases">
        <authorList>
            <person name="Hodson N. C."/>
            <person name="Mongue J. A."/>
            <person name="Jaron S. K."/>
        </authorList>
    </citation>
    <scope>NUCLEOTIDE SEQUENCE</scope>
</reference>